<proteinExistence type="predicted"/>
<evidence type="ECO:0000313" key="3">
    <source>
        <dbReference type="Proteomes" id="UP001152759"/>
    </source>
</evidence>
<feature type="signal peptide" evidence="1">
    <location>
        <begin position="1"/>
        <end position="23"/>
    </location>
</feature>
<reference evidence="2" key="1">
    <citation type="submission" date="2021-12" db="EMBL/GenBank/DDBJ databases">
        <authorList>
            <person name="King R."/>
        </authorList>
    </citation>
    <scope>NUCLEOTIDE SEQUENCE</scope>
</reference>
<dbReference type="KEGG" id="btab:109036072"/>
<dbReference type="Proteomes" id="UP001152759">
    <property type="component" value="Chromosome 9"/>
</dbReference>
<keyword evidence="1" id="KW-0732">Signal</keyword>
<accession>A0A9P0AQW7</accession>
<gene>
    <name evidence="2" type="ORF">BEMITA_LOCUS14210</name>
</gene>
<organism evidence="2 3">
    <name type="scientific">Bemisia tabaci</name>
    <name type="common">Sweetpotato whitefly</name>
    <name type="synonym">Aleurodes tabaci</name>
    <dbReference type="NCBI Taxonomy" id="7038"/>
    <lineage>
        <taxon>Eukaryota</taxon>
        <taxon>Metazoa</taxon>
        <taxon>Ecdysozoa</taxon>
        <taxon>Arthropoda</taxon>
        <taxon>Hexapoda</taxon>
        <taxon>Insecta</taxon>
        <taxon>Pterygota</taxon>
        <taxon>Neoptera</taxon>
        <taxon>Paraneoptera</taxon>
        <taxon>Hemiptera</taxon>
        <taxon>Sternorrhyncha</taxon>
        <taxon>Aleyrodoidea</taxon>
        <taxon>Aleyrodidae</taxon>
        <taxon>Aleyrodinae</taxon>
        <taxon>Bemisia</taxon>
    </lineage>
</organism>
<dbReference type="AlphaFoldDB" id="A0A9P0AQW7"/>
<sequence>MRVRLLGFWIWCLSGTNFPSIAGEISPQLRGELHTYMTYNPCHRIGFNRNRKDCARSVGKFMDIPENDRGPCKTIHRYECHSKFFEFDNCRVWVTGPGIPHKTRKTLNWCVTKALHPEWKDTPSKKSSLKFWKKFNLRKKSKHG</sequence>
<name>A0A9P0AQW7_BEMTA</name>
<dbReference type="EMBL" id="OU963870">
    <property type="protein sequence ID" value="CAH0396103.1"/>
    <property type="molecule type" value="Genomic_DNA"/>
</dbReference>
<feature type="chain" id="PRO_5040355223" description="Pancreatic trypsin inhibitor" evidence="1">
    <location>
        <begin position="24"/>
        <end position="144"/>
    </location>
</feature>
<keyword evidence="3" id="KW-1185">Reference proteome</keyword>
<evidence type="ECO:0000256" key="1">
    <source>
        <dbReference type="SAM" id="SignalP"/>
    </source>
</evidence>
<evidence type="ECO:0008006" key="4">
    <source>
        <dbReference type="Google" id="ProtNLM"/>
    </source>
</evidence>
<evidence type="ECO:0000313" key="2">
    <source>
        <dbReference type="EMBL" id="CAH0396103.1"/>
    </source>
</evidence>
<protein>
    <recommendedName>
        <fullName evidence="4">Pancreatic trypsin inhibitor</fullName>
    </recommendedName>
</protein>